<accession>A0A212J1F8</accession>
<organism evidence="4">
    <name type="scientific">uncultured delta proteobacterium</name>
    <dbReference type="NCBI Taxonomy" id="34034"/>
    <lineage>
        <taxon>Bacteria</taxon>
        <taxon>Deltaproteobacteria</taxon>
        <taxon>environmental samples</taxon>
    </lineage>
</organism>
<name>A0A212J1F8_9DELT</name>
<sequence>MRPPIYTPSGAALEYAPFGLNIYDGCPHGCTYCYAAAMAKRFGKPWDGKAVVRPGLLEALNRQLPQKEWWNAGRLIHLCFTCDPYPSFSDSTATRDVIKAIKESGNHVQILTKGGADARRDFDLLDSNDWFGVTWSGAEYVGNDEPGAAPQKVRHQNIVMAKEVYGINTWLSCEPVLEPYAIYAAIEVLDSVDVFRIGKMNHRQSNINWKEFGHKAEALCKEYGRNYVIKKDLRKAMEA</sequence>
<keyword evidence="3" id="KW-0411">Iron-sulfur</keyword>
<dbReference type="GO" id="GO:0003824">
    <property type="term" value="F:catalytic activity"/>
    <property type="evidence" value="ECO:0007669"/>
    <property type="project" value="InterPro"/>
</dbReference>
<dbReference type="InterPro" id="IPR007197">
    <property type="entry name" value="rSAM"/>
</dbReference>
<protein>
    <recommendedName>
        <fullName evidence="5">Radical SAM domain protein</fullName>
    </recommendedName>
</protein>
<reference evidence="4" key="1">
    <citation type="submission" date="2016-04" db="EMBL/GenBank/DDBJ databases">
        <authorList>
            <person name="Evans L.H."/>
            <person name="Alamgir A."/>
            <person name="Owens N."/>
            <person name="Weber N.D."/>
            <person name="Virtaneva K."/>
            <person name="Barbian K."/>
            <person name="Babar A."/>
            <person name="Rosenke K."/>
        </authorList>
    </citation>
    <scope>NUCLEOTIDE SEQUENCE</scope>
    <source>
        <strain evidence="4">86</strain>
    </source>
</reference>
<keyword evidence="2" id="KW-0408">Iron</keyword>
<evidence type="ECO:0000313" key="4">
    <source>
        <dbReference type="EMBL" id="SBV93237.1"/>
    </source>
</evidence>
<evidence type="ECO:0000256" key="3">
    <source>
        <dbReference type="ARBA" id="ARBA00023014"/>
    </source>
</evidence>
<evidence type="ECO:0000256" key="2">
    <source>
        <dbReference type="ARBA" id="ARBA00023004"/>
    </source>
</evidence>
<proteinExistence type="predicted"/>
<dbReference type="PANTHER" id="PTHR43432">
    <property type="entry name" value="SLR0285 PROTEIN"/>
    <property type="match status" value="1"/>
</dbReference>
<dbReference type="PANTHER" id="PTHR43432:SF3">
    <property type="entry name" value="SLR0285 PROTEIN"/>
    <property type="match status" value="1"/>
</dbReference>
<evidence type="ECO:0008006" key="5">
    <source>
        <dbReference type="Google" id="ProtNLM"/>
    </source>
</evidence>
<dbReference type="GO" id="GO:0046872">
    <property type="term" value="F:metal ion binding"/>
    <property type="evidence" value="ECO:0007669"/>
    <property type="project" value="UniProtKB-KW"/>
</dbReference>
<dbReference type="AlphaFoldDB" id="A0A212J1F8"/>
<dbReference type="SFLD" id="SFLDS00029">
    <property type="entry name" value="Radical_SAM"/>
    <property type="match status" value="1"/>
</dbReference>
<dbReference type="InterPro" id="IPR011101">
    <property type="entry name" value="DUF5131"/>
</dbReference>
<dbReference type="CDD" id="cd01335">
    <property type="entry name" value="Radical_SAM"/>
    <property type="match status" value="1"/>
</dbReference>
<dbReference type="Pfam" id="PF07505">
    <property type="entry name" value="DUF5131"/>
    <property type="match status" value="1"/>
</dbReference>
<dbReference type="InterPro" id="IPR040086">
    <property type="entry name" value="MJ0683-like"/>
</dbReference>
<evidence type="ECO:0000256" key="1">
    <source>
        <dbReference type="ARBA" id="ARBA00022723"/>
    </source>
</evidence>
<dbReference type="GO" id="GO:0051536">
    <property type="term" value="F:iron-sulfur cluster binding"/>
    <property type="evidence" value="ECO:0007669"/>
    <property type="project" value="UniProtKB-KW"/>
</dbReference>
<dbReference type="SFLD" id="SFLDG01084">
    <property type="entry name" value="Uncharacterised_Radical_SAM_Su"/>
    <property type="match status" value="1"/>
</dbReference>
<keyword evidence="1" id="KW-0479">Metal-binding</keyword>
<gene>
    <name evidence="4" type="ORF">KL86DPRO_10499</name>
</gene>
<dbReference type="EMBL" id="FLUQ01000001">
    <property type="protein sequence ID" value="SBV93237.1"/>
    <property type="molecule type" value="Genomic_DNA"/>
</dbReference>